<dbReference type="GO" id="GO:0004866">
    <property type="term" value="F:endopeptidase inhibitor activity"/>
    <property type="evidence" value="ECO:0007669"/>
    <property type="project" value="InterPro"/>
</dbReference>
<dbReference type="InterPro" id="IPR011626">
    <property type="entry name" value="Alpha-macroglobulin_TED"/>
</dbReference>
<evidence type="ECO:0008006" key="10">
    <source>
        <dbReference type="Google" id="ProtNLM"/>
    </source>
</evidence>
<dbReference type="FunFam" id="2.60.40.1940:FF:000001">
    <property type="entry name" value="Complement component C3"/>
    <property type="match status" value="1"/>
</dbReference>
<dbReference type="PANTHER" id="PTHR11412">
    <property type="entry name" value="MACROGLOBULIN / COMPLEMENT"/>
    <property type="match status" value="1"/>
</dbReference>
<dbReference type="Pfam" id="PF07703">
    <property type="entry name" value="A2M_BRD"/>
    <property type="match status" value="1"/>
</dbReference>
<dbReference type="Pfam" id="PF01821">
    <property type="entry name" value="ANATO"/>
    <property type="match status" value="1"/>
</dbReference>
<keyword evidence="5" id="KW-0732">Signal</keyword>
<dbReference type="PROSITE" id="PS00477">
    <property type="entry name" value="ALPHA_2_MACROGLOBULIN"/>
    <property type="match status" value="1"/>
</dbReference>
<evidence type="ECO:0000313" key="8">
    <source>
        <dbReference type="EMBL" id="KAG8441486.1"/>
    </source>
</evidence>
<dbReference type="InterPro" id="IPR019742">
    <property type="entry name" value="MacrogloblnA2_CS"/>
</dbReference>
<dbReference type="Gene3D" id="6.20.50.160">
    <property type="match status" value="1"/>
</dbReference>
<evidence type="ECO:0000256" key="2">
    <source>
        <dbReference type="ARBA" id="ARBA00022525"/>
    </source>
</evidence>
<dbReference type="InterPro" id="IPR018933">
    <property type="entry name" value="Netrin_module_non-TIMP"/>
</dbReference>
<dbReference type="SMART" id="SM01361">
    <property type="entry name" value="A2M_recep"/>
    <property type="match status" value="1"/>
</dbReference>
<dbReference type="SMART" id="SM00104">
    <property type="entry name" value="ANATO"/>
    <property type="match status" value="1"/>
</dbReference>
<dbReference type="Pfam" id="PF21308">
    <property type="entry name" value="C3_CUB2"/>
    <property type="match status" value="1"/>
</dbReference>
<dbReference type="Pfam" id="PF00207">
    <property type="entry name" value="A2M"/>
    <property type="match status" value="1"/>
</dbReference>
<name>A0A8T2JG98_9PIPI</name>
<dbReference type="InterPro" id="IPR000020">
    <property type="entry name" value="Anaphylatoxin/fibulin"/>
</dbReference>
<dbReference type="SMART" id="SM00643">
    <property type="entry name" value="C345C"/>
    <property type="match status" value="1"/>
</dbReference>
<dbReference type="Gene3D" id="2.60.40.1930">
    <property type="match status" value="3"/>
</dbReference>
<accession>A0A8T2JG98</accession>
<reference evidence="8" key="1">
    <citation type="thesis" date="2020" institute="ProQuest LLC" country="789 East Eisenhower Parkway, Ann Arbor, MI, USA">
        <title>Comparative Genomics and Chromosome Evolution.</title>
        <authorList>
            <person name="Mudd A.B."/>
        </authorList>
    </citation>
    <scope>NUCLEOTIDE SEQUENCE</scope>
    <source>
        <strain evidence="8">Female2</strain>
        <tissue evidence="8">Blood</tissue>
    </source>
</reference>
<dbReference type="InterPro" id="IPR013783">
    <property type="entry name" value="Ig-like_fold"/>
</dbReference>
<keyword evidence="3" id="KW-0882">Thioester bond</keyword>
<dbReference type="InterPro" id="IPR002890">
    <property type="entry name" value="MG2"/>
</dbReference>
<dbReference type="PANTHER" id="PTHR11412:SF190">
    <property type="entry name" value="A.SUPERBUS VENOM FACTOR 1"/>
    <property type="match status" value="1"/>
</dbReference>
<dbReference type="OrthoDB" id="6359008at2759"/>
<dbReference type="SMART" id="SM01419">
    <property type="entry name" value="Thiol-ester_cl"/>
    <property type="match status" value="1"/>
</dbReference>
<dbReference type="Pfam" id="PF17791">
    <property type="entry name" value="MG3"/>
    <property type="match status" value="1"/>
</dbReference>
<dbReference type="Gene3D" id="2.60.40.690">
    <property type="entry name" value="Alpha-macroglobulin, receptor-binding domain"/>
    <property type="match status" value="1"/>
</dbReference>
<evidence type="ECO:0000259" key="6">
    <source>
        <dbReference type="PROSITE" id="PS01178"/>
    </source>
</evidence>
<dbReference type="Pfam" id="PF07677">
    <property type="entry name" value="A2M_recep"/>
    <property type="match status" value="1"/>
</dbReference>
<dbReference type="Pfam" id="PF07678">
    <property type="entry name" value="TED_complement"/>
    <property type="match status" value="1"/>
</dbReference>
<dbReference type="Pfam" id="PF01835">
    <property type="entry name" value="MG2"/>
    <property type="match status" value="1"/>
</dbReference>
<dbReference type="FunFam" id="2.20.130.20:FF:000001">
    <property type="entry name" value="Complement C3"/>
    <property type="match status" value="1"/>
</dbReference>
<organism evidence="8 9">
    <name type="scientific">Hymenochirus boettgeri</name>
    <name type="common">Congo dwarf clawed frog</name>
    <dbReference type="NCBI Taxonomy" id="247094"/>
    <lineage>
        <taxon>Eukaryota</taxon>
        <taxon>Metazoa</taxon>
        <taxon>Chordata</taxon>
        <taxon>Craniata</taxon>
        <taxon>Vertebrata</taxon>
        <taxon>Euteleostomi</taxon>
        <taxon>Amphibia</taxon>
        <taxon>Batrachia</taxon>
        <taxon>Anura</taxon>
        <taxon>Pipoidea</taxon>
        <taxon>Pipidae</taxon>
        <taxon>Pipinae</taxon>
        <taxon>Hymenochirus</taxon>
    </lineage>
</organism>
<dbReference type="Gene3D" id="1.50.10.20">
    <property type="match status" value="1"/>
</dbReference>
<dbReference type="FunFam" id="2.40.50.120:FF:000013">
    <property type="entry name" value="Complement C3"/>
    <property type="match status" value="1"/>
</dbReference>
<dbReference type="PROSITE" id="PS01178">
    <property type="entry name" value="ANAPHYLATOXIN_2"/>
    <property type="match status" value="1"/>
</dbReference>
<keyword evidence="2" id="KW-0964">Secreted</keyword>
<dbReference type="FunFam" id="2.60.40.10:FF:000155">
    <property type="entry name" value="complement C3 isoform X1"/>
    <property type="match status" value="1"/>
</dbReference>
<dbReference type="InterPro" id="IPR041555">
    <property type="entry name" value="MG3"/>
</dbReference>
<dbReference type="SUPFAM" id="SSF50242">
    <property type="entry name" value="TIMP-like"/>
    <property type="match status" value="1"/>
</dbReference>
<dbReference type="CDD" id="cd00017">
    <property type="entry name" value="ANATO"/>
    <property type="match status" value="1"/>
</dbReference>
<feature type="signal peptide" evidence="5">
    <location>
        <begin position="1"/>
        <end position="19"/>
    </location>
</feature>
<dbReference type="InterPro" id="IPR009048">
    <property type="entry name" value="A-macroglobulin_rcpt-bd"/>
</dbReference>
<gene>
    <name evidence="8" type="ORF">GDO86_007014</name>
</gene>
<evidence type="ECO:0000259" key="7">
    <source>
        <dbReference type="PROSITE" id="PS50189"/>
    </source>
</evidence>
<proteinExistence type="predicted"/>
<dbReference type="Pfam" id="PF17790">
    <property type="entry name" value="MG1"/>
    <property type="match status" value="1"/>
</dbReference>
<dbReference type="InterPro" id="IPR040839">
    <property type="entry name" value="MG4"/>
</dbReference>
<dbReference type="SMART" id="SM01360">
    <property type="entry name" value="A2M"/>
    <property type="match status" value="1"/>
</dbReference>
<comment type="subcellular location">
    <subcellularLocation>
        <location evidence="1">Secreted</location>
    </subcellularLocation>
</comment>
<dbReference type="InterPro" id="IPR008930">
    <property type="entry name" value="Terpenoid_cyclase/PrenylTrfase"/>
</dbReference>
<dbReference type="Gene3D" id="1.20.91.20">
    <property type="entry name" value="Anaphylotoxins (complement system)"/>
    <property type="match status" value="1"/>
</dbReference>
<dbReference type="PROSITE" id="PS01177">
    <property type="entry name" value="ANAPHYLATOXIN_1"/>
    <property type="match status" value="1"/>
</dbReference>
<dbReference type="Gene3D" id="2.20.130.20">
    <property type="match status" value="1"/>
</dbReference>
<dbReference type="Gene3D" id="2.60.40.1940">
    <property type="match status" value="1"/>
</dbReference>
<dbReference type="InterPro" id="IPR047565">
    <property type="entry name" value="Alpha-macroglob_thiol-ester_cl"/>
</dbReference>
<dbReference type="InterPro" id="IPR018081">
    <property type="entry name" value="Anaphylatoxin_comp_syst"/>
</dbReference>
<dbReference type="InterPro" id="IPR011625">
    <property type="entry name" value="A2M_N_BRD"/>
</dbReference>
<evidence type="ECO:0000256" key="4">
    <source>
        <dbReference type="ARBA" id="ARBA00023157"/>
    </source>
</evidence>
<dbReference type="EMBL" id="JAACNH010000006">
    <property type="protein sequence ID" value="KAG8441486.1"/>
    <property type="molecule type" value="Genomic_DNA"/>
</dbReference>
<dbReference type="InterPro" id="IPR050473">
    <property type="entry name" value="A2M/Complement_sys"/>
</dbReference>
<dbReference type="SUPFAM" id="SSF48239">
    <property type="entry name" value="Terpenoid cyclases/Protein prenyltransferases"/>
    <property type="match status" value="1"/>
</dbReference>
<dbReference type="InterPro" id="IPR048848">
    <property type="entry name" value="C3_CUB2"/>
</dbReference>
<dbReference type="InterPro" id="IPR001134">
    <property type="entry name" value="Netrin_domain"/>
</dbReference>
<dbReference type="Pfam" id="PF01759">
    <property type="entry name" value="NTR"/>
    <property type="match status" value="1"/>
</dbReference>
<dbReference type="PROSITE" id="PS50189">
    <property type="entry name" value="NTR"/>
    <property type="match status" value="1"/>
</dbReference>
<dbReference type="Gene3D" id="2.60.120.1540">
    <property type="match status" value="1"/>
</dbReference>
<dbReference type="InterPro" id="IPR001599">
    <property type="entry name" value="Macroglobln_a2"/>
</dbReference>
<keyword evidence="4" id="KW-1015">Disulfide bond</keyword>
<dbReference type="SMART" id="SM01359">
    <property type="entry name" value="A2M_N_2"/>
    <property type="match status" value="1"/>
</dbReference>
<dbReference type="Proteomes" id="UP000812440">
    <property type="component" value="Chromosome 3"/>
</dbReference>
<evidence type="ECO:0000256" key="3">
    <source>
        <dbReference type="ARBA" id="ARBA00022966"/>
    </source>
</evidence>
<dbReference type="SUPFAM" id="SSF47686">
    <property type="entry name" value="Anaphylotoxins (complement system)"/>
    <property type="match status" value="1"/>
</dbReference>
<evidence type="ECO:0000256" key="5">
    <source>
        <dbReference type="SAM" id="SignalP"/>
    </source>
</evidence>
<evidence type="ECO:0000256" key="1">
    <source>
        <dbReference type="ARBA" id="ARBA00004613"/>
    </source>
</evidence>
<feature type="domain" description="NTR" evidence="7">
    <location>
        <begin position="1509"/>
        <end position="1652"/>
    </location>
</feature>
<dbReference type="Gene3D" id="2.40.50.120">
    <property type="match status" value="1"/>
</dbReference>
<feature type="chain" id="PRO_5035941832" description="Complement C3" evidence="5">
    <location>
        <begin position="20"/>
        <end position="1654"/>
    </location>
</feature>
<dbReference type="Pfam" id="PF17789">
    <property type="entry name" value="MG4"/>
    <property type="match status" value="1"/>
</dbReference>
<sequence length="1654" mass="185390">MQCTAACLSVLALLSVCWAQKPCILITPSVLHVATPETFVLESQQTVLTAEILIRDFPRKETSLGKATVSLNGNNNYLEKAEIKISGDDFPKDSMKKQFVVVTVQSEQCKLEKIVLLTFQSGYIFIQTDKTLYTPGSKVLYRLFITQHTLQSDSRAVDVEIINPDNIVVDKPTHFPLDKSGIVSTSFNLPEIANAGMWQIVARFQMAPQEMFRTEFECKEYVLPSFEVLLEPSQPYFYTDDNEFSVDITARFLHGKDVQGSGYVMFGAMVGNVKMNFPDSLTKIEVVDGSARAVLERFMILRRFPNLSDLLGSYLYITVTVVTNAGSDMVEAEKSGIPIVDKAFKILFPKSPRYFKPGLPYTLWISLQNPDGSPASNVNICSLNQDCSISNSEGIVQLILNHLQESKVYEIKFRTEGLNVPDHRQATATFTLQPYKPQGKTKNYLHINIPTSKLNLHKTYFINFYVKGADVDLQITYLVLSKGRIVDKGRSNRQKGQSFVATSLTVTKEFMPSFRIVAYYIGEQNEIVSDSVWVDVLESCMGTIEFGPNPDKPFVNPEPSKGISMKITGDPGAYVGLVAVDKAVFVLNKKNRISQPKIWKEVEQSDLGCTPGGGSDSAGVFTDAGLSVVTNVGLSNPTREELQCPQSQKRRRSVPLTGLKAKKVKEYTDDNLRRCCEDGMQENPMGYSCDRRAQYVLEAGECVVVFLECCKYIYESPPIRGPIRRPMKRPIINSFIHFSQSATTAEEDDSYMDLKDITSRSIFSESWLWKIEKLPDKYGTAKTQSKTLAISLPDSITTWEFLAVSLSSTTGICVAEPYELMVKKYFFIDLRIPYAVVRNEQVEIRAVLYSYITHEIEVRIDLLYNKQFCSSATPENDYRQVVKMEPGGIVIVPFVIVPLEIGPVQVEVKAAVKDTYYFDGVVKNLKVVPEGMKIMKNIQSIILEPSKSGSGKQTETIQLAPRADIVPKSDPVTYVSVKGDLVGETLENAIDGSKLSHLIMVPTGCGEQNMMTMTPGVIATHFLDATNQWQKVGLNRREEAINNIRKGYAQQLVYRKSDSSYAAFTNRPASTWLTAYVVKVFAMAYRMTNIDTDVLCGAVKWLTLKQLPDGIFEETAPVIHGEMVGGSSQADPDASLTAFVLIALAEAKEYCQKSVTNLDLSISKSANFLELRLKNLKRPYSVCIVSYALSLIGKLANSEQLMRLARDGTHWADSSPQLYAIEATSYALLTLLKLREYHLAGFVAQWLAGERFYGGGYGSTQATIMVFQALSEFQIHVPIMNDIDMDVEINLPSRSSLVKWRINTDNAMMRRSEQTSMEGKIEVTAKGKGKGTMTIMSVYYTPMAEGAAECKNFEFSVSLVDAPAAMKPDDALRSMYLNVCMRFLGITDSTMVIVDVSMLTGFTPDTNDLDMLTNRVEKYISKYEMDKERSERGSLIIYLDKVSRTATDCLKFRIHQKFEVGVLQPAAITVYEFYSLENRCTKFYHPTEHQGQLRRICKGAECHCLAEQCNQKNAFKGKLTVEGRIAGACEAGVDYVYEMRLDKIEEKGAYDVFTMTITTLIKLGSDEKVEGEQRRFYSHQTCRDSVTLKKGSKYIAWGQSSDMWDMDNEKSYVITGRTWIEEIPNDQQCAKDQATLCDEISKFLDVLRLVGCSH</sequence>
<protein>
    <recommendedName>
        <fullName evidence="10">Complement C3</fullName>
    </recommendedName>
</protein>
<dbReference type="InterPro" id="IPR041425">
    <property type="entry name" value="C3/4/5_MG1"/>
</dbReference>
<comment type="caution">
    <text evidence="8">The sequence shown here is derived from an EMBL/GenBank/DDBJ whole genome shotgun (WGS) entry which is preliminary data.</text>
</comment>
<dbReference type="InterPro" id="IPR008993">
    <property type="entry name" value="TIMP-like_OB-fold"/>
</dbReference>
<dbReference type="InterPro" id="IPR036595">
    <property type="entry name" value="A-macroglobulin_rcpt-bd_sf"/>
</dbReference>
<dbReference type="SUPFAM" id="SSF49410">
    <property type="entry name" value="Alpha-macroglobulin receptor domain"/>
    <property type="match status" value="1"/>
</dbReference>
<evidence type="ECO:0000313" key="9">
    <source>
        <dbReference type="Proteomes" id="UP000812440"/>
    </source>
</evidence>
<dbReference type="CDD" id="cd02896">
    <property type="entry name" value="complement_C3_C4_C5"/>
    <property type="match status" value="1"/>
</dbReference>
<dbReference type="GO" id="GO:0005615">
    <property type="term" value="C:extracellular space"/>
    <property type="evidence" value="ECO:0007669"/>
    <property type="project" value="InterPro"/>
</dbReference>
<dbReference type="Gene3D" id="2.60.40.10">
    <property type="entry name" value="Immunoglobulins"/>
    <property type="match status" value="2"/>
</dbReference>
<keyword evidence="9" id="KW-1185">Reference proteome</keyword>
<feature type="domain" description="Anaphylatoxin-like" evidence="6">
    <location>
        <begin position="675"/>
        <end position="710"/>
    </location>
</feature>